<sequence>MQPVVQATPCHSIKTRATDPVLQWLERMASSSSQPVAIFFPRAPLSCSWPPGTRGQAYCQTSHRLSTVRRPKSPKLETLSTIDTAMLRAPRAVHSEPVLSSKAESLTLLAHDPAPPTLACMPPLTPYLKYQDSPLPRSKDGHWDKL</sequence>
<dbReference type="Ensembl" id="ENSCCAT00000029176.1">
    <property type="protein sequence ID" value="ENSCCAP00000011766.1"/>
    <property type="gene ID" value="ENSCCAG00000023651.1"/>
</dbReference>
<protein>
    <submittedName>
        <fullName evidence="1">Uncharacterized protein</fullName>
    </submittedName>
</protein>
<accession>A0A2K5Q796</accession>
<reference evidence="1" key="1">
    <citation type="submission" date="2025-08" db="UniProtKB">
        <authorList>
            <consortium name="Ensembl"/>
        </authorList>
    </citation>
    <scope>IDENTIFICATION</scope>
</reference>
<organism evidence="1 2">
    <name type="scientific">Cebus imitator</name>
    <name type="common">Panamanian white-faced capuchin</name>
    <name type="synonym">Cebus capucinus imitator</name>
    <dbReference type="NCBI Taxonomy" id="2715852"/>
    <lineage>
        <taxon>Eukaryota</taxon>
        <taxon>Metazoa</taxon>
        <taxon>Chordata</taxon>
        <taxon>Craniata</taxon>
        <taxon>Vertebrata</taxon>
        <taxon>Euteleostomi</taxon>
        <taxon>Mammalia</taxon>
        <taxon>Eutheria</taxon>
        <taxon>Euarchontoglires</taxon>
        <taxon>Primates</taxon>
        <taxon>Haplorrhini</taxon>
        <taxon>Platyrrhini</taxon>
        <taxon>Cebidae</taxon>
        <taxon>Cebinae</taxon>
        <taxon>Cebus</taxon>
    </lineage>
</organism>
<evidence type="ECO:0000313" key="2">
    <source>
        <dbReference type="Proteomes" id="UP000233040"/>
    </source>
</evidence>
<dbReference type="AlphaFoldDB" id="A0A2K5Q796"/>
<dbReference type="Proteomes" id="UP000233040">
    <property type="component" value="Unassembled WGS sequence"/>
</dbReference>
<evidence type="ECO:0000313" key="1">
    <source>
        <dbReference type="Ensembl" id="ENSCCAP00000011766.1"/>
    </source>
</evidence>
<proteinExistence type="predicted"/>
<dbReference type="GeneTree" id="ENSGT00910000147331"/>
<keyword evidence="2" id="KW-1185">Reference proteome</keyword>
<reference evidence="1" key="2">
    <citation type="submission" date="2025-09" db="UniProtKB">
        <authorList>
            <consortium name="Ensembl"/>
        </authorList>
    </citation>
    <scope>IDENTIFICATION</scope>
</reference>
<name>A0A2K5Q796_CEBIM</name>
<dbReference type="OMA" id="ATPCHSI"/>